<proteinExistence type="predicted"/>
<comment type="caution">
    <text evidence="1">The sequence shown here is derived from an EMBL/GenBank/DDBJ whole genome shotgun (WGS) entry which is preliminary data.</text>
</comment>
<protein>
    <submittedName>
        <fullName evidence="1">Uncharacterized protein</fullName>
    </submittedName>
</protein>
<dbReference type="EMBL" id="JBHSSE010000024">
    <property type="protein sequence ID" value="MFC6202613.1"/>
    <property type="molecule type" value="Genomic_DNA"/>
</dbReference>
<keyword evidence="2" id="KW-1185">Reference proteome</keyword>
<evidence type="ECO:0000313" key="2">
    <source>
        <dbReference type="Proteomes" id="UP001596171"/>
    </source>
</evidence>
<gene>
    <name evidence="1" type="ORF">ACFP1L_12140</name>
</gene>
<dbReference type="RefSeq" id="WP_137616539.1">
    <property type="nucleotide sequence ID" value="NZ_BJDI01000010.1"/>
</dbReference>
<dbReference type="Proteomes" id="UP001596171">
    <property type="component" value="Unassembled WGS sequence"/>
</dbReference>
<name>A0ABW1SMP7_9LACO</name>
<sequence>MTDRERNLLVRALQFYRDERQLDDLPRDKNLKYYDYDGNGKVTYSTADAIDANNMEKLLSTFN</sequence>
<organism evidence="1 2">
    <name type="scientific">Lactiplantibacillus nangangensis</name>
    <dbReference type="NCBI Taxonomy" id="2559917"/>
    <lineage>
        <taxon>Bacteria</taxon>
        <taxon>Bacillati</taxon>
        <taxon>Bacillota</taxon>
        <taxon>Bacilli</taxon>
        <taxon>Lactobacillales</taxon>
        <taxon>Lactobacillaceae</taxon>
        <taxon>Lactiplantibacillus</taxon>
    </lineage>
</organism>
<accession>A0ABW1SMP7</accession>
<evidence type="ECO:0000313" key="1">
    <source>
        <dbReference type="EMBL" id="MFC6202613.1"/>
    </source>
</evidence>
<reference evidence="2" key="1">
    <citation type="journal article" date="2019" name="Int. J. Syst. Evol. Microbiol.">
        <title>The Global Catalogue of Microorganisms (GCM) 10K type strain sequencing project: providing services to taxonomists for standard genome sequencing and annotation.</title>
        <authorList>
            <consortium name="The Broad Institute Genomics Platform"/>
            <consortium name="The Broad Institute Genome Sequencing Center for Infectious Disease"/>
            <person name="Wu L."/>
            <person name="Ma J."/>
        </authorList>
    </citation>
    <scope>NUCLEOTIDE SEQUENCE [LARGE SCALE GENOMIC DNA]</scope>
    <source>
        <strain evidence="2">CCM 8930</strain>
    </source>
</reference>